<evidence type="ECO:0000256" key="1">
    <source>
        <dbReference type="PROSITE-ProRule" id="PRU10141"/>
    </source>
</evidence>
<evidence type="ECO:0000256" key="2">
    <source>
        <dbReference type="SAM" id="MobiDB-lite"/>
    </source>
</evidence>
<comment type="caution">
    <text evidence="3">The sequence shown here is derived from an EMBL/GenBank/DDBJ whole genome shotgun (WGS) entry which is preliminary data.</text>
</comment>
<dbReference type="SUPFAM" id="SSF56112">
    <property type="entry name" value="Protein kinase-like (PK-like)"/>
    <property type="match status" value="1"/>
</dbReference>
<dbReference type="EMBL" id="JACGCM010002763">
    <property type="protein sequence ID" value="KAF6136050.1"/>
    <property type="molecule type" value="Genomic_DNA"/>
</dbReference>
<dbReference type="PROSITE" id="PS00107">
    <property type="entry name" value="PROTEIN_KINASE_ATP"/>
    <property type="match status" value="1"/>
</dbReference>
<keyword evidence="1" id="KW-0547">Nucleotide-binding</keyword>
<evidence type="ECO:0000313" key="4">
    <source>
        <dbReference type="Proteomes" id="UP000541444"/>
    </source>
</evidence>
<evidence type="ECO:0008006" key="5">
    <source>
        <dbReference type="Google" id="ProtNLM"/>
    </source>
</evidence>
<dbReference type="PANTHER" id="PTHR39757">
    <property type="match status" value="1"/>
</dbReference>
<dbReference type="Gene3D" id="3.30.200.20">
    <property type="entry name" value="Phosphorylase Kinase, domain 1"/>
    <property type="match status" value="1"/>
</dbReference>
<proteinExistence type="predicted"/>
<dbReference type="InterPro" id="IPR017441">
    <property type="entry name" value="Protein_kinase_ATP_BS"/>
</dbReference>
<dbReference type="Pfam" id="PF05834">
    <property type="entry name" value="Lycopene_cycl"/>
    <property type="match status" value="1"/>
</dbReference>
<dbReference type="GO" id="GO:0005524">
    <property type="term" value="F:ATP binding"/>
    <property type="evidence" value="ECO:0007669"/>
    <property type="project" value="UniProtKB-UniRule"/>
</dbReference>
<protein>
    <recommendedName>
        <fullName evidence="5">Protein kinase domain-containing protein</fullName>
    </recommendedName>
</protein>
<accession>A0A7J7L093</accession>
<feature type="region of interest" description="Disordered" evidence="2">
    <location>
        <begin position="222"/>
        <end position="249"/>
    </location>
</feature>
<dbReference type="PANTHER" id="PTHR39757:SF3">
    <property type="entry name" value="LYCOPENE EPSILON CYCLASE, CHLOROPLASTIC"/>
    <property type="match status" value="1"/>
</dbReference>
<keyword evidence="1" id="KW-0067">ATP-binding</keyword>
<evidence type="ECO:0000313" key="3">
    <source>
        <dbReference type="EMBL" id="KAF6136050.1"/>
    </source>
</evidence>
<keyword evidence="4" id="KW-1185">Reference proteome</keyword>
<name>A0A7J7L093_9MAGN</name>
<feature type="binding site" evidence="1">
    <location>
        <position position="177"/>
    </location>
    <ligand>
        <name>ATP</name>
        <dbReference type="ChEBI" id="CHEBI:30616"/>
    </ligand>
</feature>
<organism evidence="3 4">
    <name type="scientific">Kingdonia uniflora</name>
    <dbReference type="NCBI Taxonomy" id="39325"/>
    <lineage>
        <taxon>Eukaryota</taxon>
        <taxon>Viridiplantae</taxon>
        <taxon>Streptophyta</taxon>
        <taxon>Embryophyta</taxon>
        <taxon>Tracheophyta</taxon>
        <taxon>Spermatophyta</taxon>
        <taxon>Magnoliopsida</taxon>
        <taxon>Ranunculales</taxon>
        <taxon>Circaeasteraceae</taxon>
        <taxon>Kingdonia</taxon>
    </lineage>
</organism>
<gene>
    <name evidence="3" type="ORF">GIB67_000454</name>
</gene>
<reference evidence="3 4" key="1">
    <citation type="journal article" date="2020" name="IScience">
        <title>Genome Sequencing of the Endangered Kingdonia uniflora (Circaeasteraceae, Ranunculales) Reveals Potential Mechanisms of Evolutionary Specialization.</title>
        <authorList>
            <person name="Sun Y."/>
            <person name="Deng T."/>
            <person name="Zhang A."/>
            <person name="Moore M.J."/>
            <person name="Landis J.B."/>
            <person name="Lin N."/>
            <person name="Zhang H."/>
            <person name="Zhang X."/>
            <person name="Huang J."/>
            <person name="Zhang X."/>
            <person name="Sun H."/>
            <person name="Wang H."/>
        </authorList>
    </citation>
    <scope>NUCLEOTIDE SEQUENCE [LARGE SCALE GENOMIC DNA]</scope>
    <source>
        <strain evidence="3">TB1705</strain>
        <tissue evidence="3">Leaf</tissue>
    </source>
</reference>
<dbReference type="AlphaFoldDB" id="A0A7J7L093"/>
<dbReference type="Proteomes" id="UP000541444">
    <property type="component" value="Unassembled WGS sequence"/>
</dbReference>
<sequence>MIRSNVSSPGYSLGVLAFLQRKLMRWLKARLCSSGMQSAVPTELSTHLAHLPTVVSEWLVFLSRSVEPLAILLVRRFPQLGQSAYSGLEAAFCEENLGLGGCIEHVWQDSIVYLDSDNPITIGRAYGRVSRHLLHEELLRRDLQSAAKDFLEKLGSGGFGTASKGTLPDSAAIAVKKLEENILLDAEYCPKVVDFGLAELVGWDFSRDLTTMRHNNLTDDEMESEAEQMTGGDQGIEDELHMNGDDQTIGGDQAEVVEVARDSNILTPSTEALP</sequence>
<dbReference type="InterPro" id="IPR011009">
    <property type="entry name" value="Kinase-like_dom_sf"/>
</dbReference>